<dbReference type="EMBL" id="JAQQAF010000008">
    <property type="protein sequence ID" value="KAJ8467090.1"/>
    <property type="molecule type" value="Genomic_DNA"/>
</dbReference>
<reference evidence="2 3" key="1">
    <citation type="submission" date="2022-12" db="EMBL/GenBank/DDBJ databases">
        <title>Chromosome-scale assembly of the Ensete ventricosum genome.</title>
        <authorList>
            <person name="Dussert Y."/>
            <person name="Stocks J."/>
            <person name="Wendawek A."/>
            <person name="Woldeyes F."/>
            <person name="Nichols R.A."/>
            <person name="Borrell J.S."/>
        </authorList>
    </citation>
    <scope>NUCLEOTIDE SEQUENCE [LARGE SCALE GENOMIC DNA]</scope>
    <source>
        <strain evidence="3">cv. Maze</strain>
        <tissue evidence="2">Seeds</tissue>
    </source>
</reference>
<proteinExistence type="predicted"/>
<name>A0AAV8QDX3_ENSVE</name>
<accession>A0AAV8QDX3</accession>
<comment type="caution">
    <text evidence="2">The sequence shown here is derived from an EMBL/GenBank/DDBJ whole genome shotgun (WGS) entry which is preliminary data.</text>
</comment>
<feature type="compositionally biased region" description="Pro residues" evidence="1">
    <location>
        <begin position="21"/>
        <end position="31"/>
    </location>
</feature>
<evidence type="ECO:0000256" key="1">
    <source>
        <dbReference type="SAM" id="MobiDB-lite"/>
    </source>
</evidence>
<keyword evidence="3" id="KW-1185">Reference proteome</keyword>
<dbReference type="Proteomes" id="UP001222027">
    <property type="component" value="Unassembled WGS sequence"/>
</dbReference>
<gene>
    <name evidence="2" type="ORF">OPV22_029642</name>
</gene>
<evidence type="ECO:0000313" key="2">
    <source>
        <dbReference type="EMBL" id="KAJ8467090.1"/>
    </source>
</evidence>
<evidence type="ECO:0000313" key="3">
    <source>
        <dbReference type="Proteomes" id="UP001222027"/>
    </source>
</evidence>
<dbReference type="AlphaFoldDB" id="A0AAV8QDX3"/>
<protein>
    <submittedName>
        <fullName evidence="2">Uncharacterized protein</fullName>
    </submittedName>
</protein>
<feature type="region of interest" description="Disordered" evidence="1">
    <location>
        <begin position="1"/>
        <end position="31"/>
    </location>
</feature>
<organism evidence="2 3">
    <name type="scientific">Ensete ventricosum</name>
    <name type="common">Abyssinian banana</name>
    <name type="synonym">Musa ensete</name>
    <dbReference type="NCBI Taxonomy" id="4639"/>
    <lineage>
        <taxon>Eukaryota</taxon>
        <taxon>Viridiplantae</taxon>
        <taxon>Streptophyta</taxon>
        <taxon>Embryophyta</taxon>
        <taxon>Tracheophyta</taxon>
        <taxon>Spermatophyta</taxon>
        <taxon>Magnoliopsida</taxon>
        <taxon>Liliopsida</taxon>
        <taxon>Zingiberales</taxon>
        <taxon>Musaceae</taxon>
        <taxon>Ensete</taxon>
    </lineage>
</organism>
<sequence>MRADAVPTTQEEAAPAHGLPYPHPDAALPPPPTAHVIPVVLPFQNPAAAAPASRPLAVTEEAWRAWPAFMPCRSHPRPHPGGIRWLSARRGIRAKEQGGVAPGGLRL</sequence>